<dbReference type="EMBL" id="CAMKVN010001844">
    <property type="protein sequence ID" value="CAI2178394.1"/>
    <property type="molecule type" value="Genomic_DNA"/>
</dbReference>
<protein>
    <submittedName>
        <fullName evidence="1">11085_t:CDS:1</fullName>
    </submittedName>
</protein>
<organism evidence="1 2">
    <name type="scientific">Funneliformis geosporum</name>
    <dbReference type="NCBI Taxonomy" id="1117311"/>
    <lineage>
        <taxon>Eukaryota</taxon>
        <taxon>Fungi</taxon>
        <taxon>Fungi incertae sedis</taxon>
        <taxon>Mucoromycota</taxon>
        <taxon>Glomeromycotina</taxon>
        <taxon>Glomeromycetes</taxon>
        <taxon>Glomerales</taxon>
        <taxon>Glomeraceae</taxon>
        <taxon>Funneliformis</taxon>
    </lineage>
</organism>
<dbReference type="Proteomes" id="UP001153678">
    <property type="component" value="Unassembled WGS sequence"/>
</dbReference>
<sequence length="47" mass="5772">MIFINEIITIRRKYYEDFRATKYYVYELFDSHALYPMIIGSEDEDTP</sequence>
<comment type="caution">
    <text evidence="1">The sequence shown here is derived from an EMBL/GenBank/DDBJ whole genome shotgun (WGS) entry which is preliminary data.</text>
</comment>
<gene>
    <name evidence="1" type="ORF">FWILDA_LOCUS8564</name>
</gene>
<name>A0A9W4SQY5_9GLOM</name>
<evidence type="ECO:0000313" key="2">
    <source>
        <dbReference type="Proteomes" id="UP001153678"/>
    </source>
</evidence>
<keyword evidence="2" id="KW-1185">Reference proteome</keyword>
<dbReference type="AlphaFoldDB" id="A0A9W4SQY5"/>
<evidence type="ECO:0000313" key="1">
    <source>
        <dbReference type="EMBL" id="CAI2178394.1"/>
    </source>
</evidence>
<accession>A0A9W4SQY5</accession>
<proteinExistence type="predicted"/>
<reference evidence="1" key="1">
    <citation type="submission" date="2022-08" db="EMBL/GenBank/DDBJ databases">
        <authorList>
            <person name="Kallberg Y."/>
            <person name="Tangrot J."/>
            <person name="Rosling A."/>
        </authorList>
    </citation>
    <scope>NUCLEOTIDE SEQUENCE</scope>
    <source>
        <strain evidence="1">Wild A</strain>
    </source>
</reference>